<proteinExistence type="predicted"/>
<name>A0A9X0BED8_9EURO</name>
<dbReference type="OrthoDB" id="6222486at2759"/>
<protein>
    <submittedName>
        <fullName evidence="2">Ribonuclease H2 subunit C</fullName>
    </submittedName>
</protein>
<reference evidence="2" key="1">
    <citation type="submission" date="2022-12" db="EMBL/GenBank/DDBJ databases">
        <authorList>
            <person name="Petersen C."/>
        </authorList>
    </citation>
    <scope>NUCLEOTIDE SEQUENCE</scope>
    <source>
        <strain evidence="2">IBT 29677</strain>
    </source>
</reference>
<dbReference type="InterPro" id="IPR013924">
    <property type="entry name" value="RNase_H2_suC"/>
</dbReference>
<sequence>MPDMYAFQSASKPGAQSEEGSSGATLTPNILPCRIHHDGPIDPAGRFWAPKTDEKDDIETAHYRGRRLRGRRVAVPDGYQGVIATPTERILPSSQTVDKNEDVVEVQPEESVKILETQGTFEDMMVWGHEHLPAADDVYVKGVEEWVRFAETMHGVPSTGDGKDASK</sequence>
<dbReference type="PANTHER" id="PTHR47204">
    <property type="entry name" value="OS02G0168900 PROTEIN"/>
    <property type="match status" value="1"/>
</dbReference>
<dbReference type="RefSeq" id="XP_056493835.1">
    <property type="nucleotide sequence ID" value="XM_056625253.1"/>
</dbReference>
<dbReference type="Proteomes" id="UP001147747">
    <property type="component" value="Unassembled WGS sequence"/>
</dbReference>
<gene>
    <name evidence="2" type="ORF">N7509_000616</name>
</gene>
<dbReference type="AlphaFoldDB" id="A0A9X0BED8"/>
<reference evidence="2" key="2">
    <citation type="journal article" date="2023" name="IMA Fungus">
        <title>Comparative genomic study of the Penicillium genus elucidates a diverse pangenome and 15 lateral gene transfer events.</title>
        <authorList>
            <person name="Petersen C."/>
            <person name="Sorensen T."/>
            <person name="Nielsen M.R."/>
            <person name="Sondergaard T.E."/>
            <person name="Sorensen J.L."/>
            <person name="Fitzpatrick D.A."/>
            <person name="Frisvad J.C."/>
            <person name="Nielsen K.L."/>
        </authorList>
    </citation>
    <scope>NUCLEOTIDE SEQUENCE</scope>
    <source>
        <strain evidence="2">IBT 29677</strain>
    </source>
</reference>
<evidence type="ECO:0000256" key="1">
    <source>
        <dbReference type="SAM" id="MobiDB-lite"/>
    </source>
</evidence>
<organism evidence="2 3">
    <name type="scientific">Penicillium cosmopolitanum</name>
    <dbReference type="NCBI Taxonomy" id="1131564"/>
    <lineage>
        <taxon>Eukaryota</taxon>
        <taxon>Fungi</taxon>
        <taxon>Dikarya</taxon>
        <taxon>Ascomycota</taxon>
        <taxon>Pezizomycotina</taxon>
        <taxon>Eurotiomycetes</taxon>
        <taxon>Eurotiomycetidae</taxon>
        <taxon>Eurotiales</taxon>
        <taxon>Aspergillaceae</taxon>
        <taxon>Penicillium</taxon>
    </lineage>
</organism>
<dbReference type="CDD" id="cd09271">
    <property type="entry name" value="RNase_H2-C"/>
    <property type="match status" value="1"/>
</dbReference>
<dbReference type="GO" id="GO:0032299">
    <property type="term" value="C:ribonuclease H2 complex"/>
    <property type="evidence" value="ECO:0007669"/>
    <property type="project" value="InterPro"/>
</dbReference>
<feature type="compositionally biased region" description="Polar residues" evidence="1">
    <location>
        <begin position="18"/>
        <end position="28"/>
    </location>
</feature>
<dbReference type="Pfam" id="PF08615">
    <property type="entry name" value="RNase_H2_suC"/>
    <property type="match status" value="1"/>
</dbReference>
<dbReference type="EMBL" id="JAPZBU010000003">
    <property type="protein sequence ID" value="KAJ5413989.1"/>
    <property type="molecule type" value="Genomic_DNA"/>
</dbReference>
<feature type="region of interest" description="Disordered" evidence="1">
    <location>
        <begin position="1"/>
        <end position="53"/>
    </location>
</feature>
<dbReference type="Gene3D" id="2.40.128.680">
    <property type="match status" value="1"/>
</dbReference>
<keyword evidence="3" id="KW-1185">Reference proteome</keyword>
<evidence type="ECO:0000313" key="3">
    <source>
        <dbReference type="Proteomes" id="UP001147747"/>
    </source>
</evidence>
<evidence type="ECO:0000313" key="2">
    <source>
        <dbReference type="EMBL" id="KAJ5413989.1"/>
    </source>
</evidence>
<dbReference type="GeneID" id="81364233"/>
<dbReference type="GO" id="GO:0006401">
    <property type="term" value="P:RNA catabolic process"/>
    <property type="evidence" value="ECO:0007669"/>
    <property type="project" value="InterPro"/>
</dbReference>
<accession>A0A9X0BED8</accession>
<comment type="caution">
    <text evidence="2">The sequence shown here is derived from an EMBL/GenBank/DDBJ whole genome shotgun (WGS) entry which is preliminary data.</text>
</comment>
<dbReference type="PANTHER" id="PTHR47204:SF1">
    <property type="entry name" value="RIBONUCLEASE H2 SUBUNIT C"/>
    <property type="match status" value="1"/>
</dbReference>